<comment type="similarity">
    <text evidence="2 8">Belongs to the SCO1/2 family.</text>
</comment>
<reference evidence="12 13" key="1">
    <citation type="submission" date="2024-01" db="EMBL/GenBank/DDBJ databases">
        <title>The genome of the rayed Mediterranean limpet Patella caerulea (Linnaeus, 1758).</title>
        <authorList>
            <person name="Anh-Thu Weber A."/>
            <person name="Halstead-Nussloch G."/>
        </authorList>
    </citation>
    <scope>NUCLEOTIDE SEQUENCE [LARGE SCALE GENOMIC DNA]</scope>
    <source>
        <strain evidence="12">AATW-2023a</strain>
        <tissue evidence="12">Whole specimen</tissue>
    </source>
</reference>
<dbReference type="PANTHER" id="PTHR12151:SF5">
    <property type="entry name" value="AT19154P"/>
    <property type="match status" value="1"/>
</dbReference>
<keyword evidence="11" id="KW-0812">Transmembrane</keyword>
<evidence type="ECO:0000256" key="2">
    <source>
        <dbReference type="ARBA" id="ARBA00010996"/>
    </source>
</evidence>
<dbReference type="InterPro" id="IPR036249">
    <property type="entry name" value="Thioredoxin-like_sf"/>
</dbReference>
<keyword evidence="13" id="KW-1185">Reference proteome</keyword>
<evidence type="ECO:0000256" key="9">
    <source>
        <dbReference type="PIRSR" id="PIRSR037736-1"/>
    </source>
</evidence>
<feature type="binding site" evidence="9">
    <location>
        <position position="136"/>
    </location>
    <ligand>
        <name>Cu cation</name>
        <dbReference type="ChEBI" id="CHEBI:23378"/>
    </ligand>
</feature>
<dbReference type="AlphaFoldDB" id="A0AAN8JIR4"/>
<gene>
    <name evidence="12" type="ORF">SNE40_014710</name>
</gene>
<keyword evidence="6 8" id="KW-0496">Mitochondrion</keyword>
<keyword evidence="5 8" id="KW-0186">Copper</keyword>
<dbReference type="PIRSF" id="PIRSF037736">
    <property type="entry name" value="SCO1"/>
    <property type="match status" value="1"/>
</dbReference>
<evidence type="ECO:0000256" key="7">
    <source>
        <dbReference type="ARBA" id="ARBA00023136"/>
    </source>
</evidence>
<dbReference type="GO" id="GO:0005743">
    <property type="term" value="C:mitochondrial inner membrane"/>
    <property type="evidence" value="ECO:0007669"/>
    <property type="project" value="UniProtKB-SubCell"/>
</dbReference>
<dbReference type="Pfam" id="PF02630">
    <property type="entry name" value="SCO1-SenC"/>
    <property type="match status" value="1"/>
</dbReference>
<dbReference type="GO" id="GO:0016531">
    <property type="term" value="F:copper chaperone activity"/>
    <property type="evidence" value="ECO:0007669"/>
    <property type="project" value="InterPro"/>
</dbReference>
<protein>
    <submittedName>
        <fullName evidence="12">Uncharacterized protein</fullName>
    </submittedName>
</protein>
<keyword evidence="8" id="KW-0143">Chaperone</keyword>
<comment type="caution">
    <text evidence="12">The sequence shown here is derived from an EMBL/GenBank/DDBJ whole genome shotgun (WGS) entry which is preliminary data.</text>
</comment>
<keyword evidence="4 8" id="KW-0999">Mitochondrion inner membrane</keyword>
<evidence type="ECO:0000256" key="11">
    <source>
        <dbReference type="SAM" id="Phobius"/>
    </source>
</evidence>
<comment type="subunit">
    <text evidence="8">Homodimer.</text>
</comment>
<evidence type="ECO:0000256" key="8">
    <source>
        <dbReference type="PIRNR" id="PIRNR037736"/>
    </source>
</evidence>
<dbReference type="GO" id="GO:0005507">
    <property type="term" value="F:copper ion binding"/>
    <property type="evidence" value="ECO:0007669"/>
    <property type="project" value="InterPro"/>
</dbReference>
<keyword evidence="7 11" id="KW-0472">Membrane</keyword>
<dbReference type="CDD" id="cd02968">
    <property type="entry name" value="SCO"/>
    <property type="match status" value="1"/>
</dbReference>
<dbReference type="FunFam" id="3.40.30.10:FF:000013">
    <property type="entry name" value="Blast:Protein SCO1 homolog, mitochondrial"/>
    <property type="match status" value="1"/>
</dbReference>
<feature type="disulfide bond" description="Redox-active" evidence="10">
    <location>
        <begin position="136"/>
        <end position="140"/>
    </location>
</feature>
<dbReference type="GO" id="GO:0006878">
    <property type="term" value="P:intracellular copper ion homeostasis"/>
    <property type="evidence" value="ECO:0007669"/>
    <property type="project" value="UniProtKB-UniRule"/>
</dbReference>
<keyword evidence="3 8" id="KW-0479">Metal-binding</keyword>
<dbReference type="InterPro" id="IPR017276">
    <property type="entry name" value="Synth_of_cyt-c-oxidase_Sco1/2"/>
</dbReference>
<keyword evidence="11" id="KW-1133">Transmembrane helix</keyword>
<comment type="subcellular location">
    <subcellularLocation>
        <location evidence="1 8">Mitochondrion inner membrane</location>
    </subcellularLocation>
</comment>
<feature type="binding site" evidence="9">
    <location>
        <position position="227"/>
    </location>
    <ligand>
        <name>Cu cation</name>
        <dbReference type="ChEBI" id="CHEBI:23378"/>
    </ligand>
</feature>
<proteinExistence type="inferred from homology"/>
<name>A0AAN8JIR4_PATCE</name>
<evidence type="ECO:0000256" key="5">
    <source>
        <dbReference type="ARBA" id="ARBA00023008"/>
    </source>
</evidence>
<dbReference type="InterPro" id="IPR003782">
    <property type="entry name" value="SCO1/SenC"/>
</dbReference>
<feature type="transmembrane region" description="Helical" evidence="11">
    <location>
        <begin position="60"/>
        <end position="82"/>
    </location>
</feature>
<evidence type="ECO:0000256" key="4">
    <source>
        <dbReference type="ARBA" id="ARBA00022792"/>
    </source>
</evidence>
<evidence type="ECO:0000256" key="3">
    <source>
        <dbReference type="ARBA" id="ARBA00022723"/>
    </source>
</evidence>
<comment type="function">
    <text evidence="8">Copper metallochaperone essential for the synthesis and maturation of cytochrome c oxidase subunit II (MT-CO2/COX2) by facilitating the incorporation of copper into the Cu(A) site of MT-CO2/COX2.</text>
</comment>
<evidence type="ECO:0000256" key="6">
    <source>
        <dbReference type="ARBA" id="ARBA00023128"/>
    </source>
</evidence>
<dbReference type="Gene3D" id="3.40.30.10">
    <property type="entry name" value="Glutaredoxin"/>
    <property type="match status" value="1"/>
</dbReference>
<keyword evidence="10" id="KW-1015">Disulfide bond</keyword>
<dbReference type="PANTHER" id="PTHR12151">
    <property type="entry name" value="ELECTRON TRANSPORT PROTIN SCO1/SENC FAMILY MEMBER"/>
    <property type="match status" value="1"/>
</dbReference>
<evidence type="ECO:0000313" key="12">
    <source>
        <dbReference type="EMBL" id="KAK6176421.1"/>
    </source>
</evidence>
<dbReference type="EMBL" id="JAZGQO010000010">
    <property type="protein sequence ID" value="KAK6176421.1"/>
    <property type="molecule type" value="Genomic_DNA"/>
</dbReference>
<evidence type="ECO:0000313" key="13">
    <source>
        <dbReference type="Proteomes" id="UP001347796"/>
    </source>
</evidence>
<dbReference type="SUPFAM" id="SSF52833">
    <property type="entry name" value="Thioredoxin-like"/>
    <property type="match status" value="1"/>
</dbReference>
<dbReference type="GO" id="GO:0033617">
    <property type="term" value="P:mitochondrial respiratory chain complex IV assembly"/>
    <property type="evidence" value="ECO:0007669"/>
    <property type="project" value="TreeGrafter"/>
</dbReference>
<accession>A0AAN8JIR4</accession>
<feature type="binding site" evidence="9">
    <location>
        <position position="140"/>
    </location>
    <ligand>
        <name>Cu cation</name>
        <dbReference type="ChEBI" id="CHEBI:23378"/>
    </ligand>
</feature>
<sequence>MNLPVLASQSAHSYQYFTSNSKLSYQCLELFNPKNTVRPYSTSKAESSKPQKNPKNSGYLSWKGLAIIAAVGGVGLLGVRYVKKEKELAIAKERSRSLGKASLGGPWALVDHNGKLTASTDFHGKWVLLYFGFTHCPDICPDELEKMVKAVDKIDEDDNLPNVTPLFITVDPERDTVSAVRNYVKEFSNKLIGLTGTKEQVNQATRAYRVYYSNGPKDEDEDYIVDHTIIMYLIGPDGEFIDYYGQNKTYDQIATSISLHMTQFKQIKS</sequence>
<organism evidence="12 13">
    <name type="scientific">Patella caerulea</name>
    <name type="common">Rayed Mediterranean limpet</name>
    <dbReference type="NCBI Taxonomy" id="87958"/>
    <lineage>
        <taxon>Eukaryota</taxon>
        <taxon>Metazoa</taxon>
        <taxon>Spiralia</taxon>
        <taxon>Lophotrochozoa</taxon>
        <taxon>Mollusca</taxon>
        <taxon>Gastropoda</taxon>
        <taxon>Patellogastropoda</taxon>
        <taxon>Patelloidea</taxon>
        <taxon>Patellidae</taxon>
        <taxon>Patella</taxon>
    </lineage>
</organism>
<evidence type="ECO:0000256" key="1">
    <source>
        <dbReference type="ARBA" id="ARBA00004273"/>
    </source>
</evidence>
<evidence type="ECO:0000256" key="10">
    <source>
        <dbReference type="PIRSR" id="PIRSR603782-2"/>
    </source>
</evidence>
<dbReference type="Proteomes" id="UP001347796">
    <property type="component" value="Unassembled WGS sequence"/>
</dbReference>